<organism evidence="2 5">
    <name type="scientific">Phytopseudomonas dryadis</name>
    <dbReference type="NCBI Taxonomy" id="2487520"/>
    <lineage>
        <taxon>Bacteria</taxon>
        <taxon>Pseudomonadati</taxon>
        <taxon>Pseudomonadota</taxon>
        <taxon>Gammaproteobacteria</taxon>
        <taxon>Pseudomonadales</taxon>
        <taxon>Pseudomonadaceae</taxon>
        <taxon>Phytopseudomonas</taxon>
    </lineage>
</organism>
<protein>
    <recommendedName>
        <fullName evidence="1">LasR-specific antiactivator QslA domain-containing protein</fullName>
    </recommendedName>
</protein>
<evidence type="ECO:0000313" key="2">
    <source>
        <dbReference type="EMBL" id="TBU95440.1"/>
    </source>
</evidence>
<gene>
    <name evidence="3" type="ORF">DNK34_15945</name>
    <name evidence="2" type="ORF">DNK44_07735</name>
</gene>
<evidence type="ECO:0000259" key="1">
    <source>
        <dbReference type="Pfam" id="PF18226"/>
    </source>
</evidence>
<dbReference type="AlphaFoldDB" id="A0A4Q9R5Z7"/>
<dbReference type="EMBL" id="QJUM01000018">
    <property type="protein sequence ID" value="TBV03819.1"/>
    <property type="molecule type" value="Genomic_DNA"/>
</dbReference>
<dbReference type="EMBL" id="QJUL01000008">
    <property type="protein sequence ID" value="TBU95440.1"/>
    <property type="molecule type" value="Genomic_DNA"/>
</dbReference>
<proteinExistence type="predicted"/>
<dbReference type="RefSeq" id="WP_131176349.1">
    <property type="nucleotide sequence ID" value="NZ_QJUL01000008.1"/>
</dbReference>
<dbReference type="Pfam" id="PF18226">
    <property type="entry name" value="QslA"/>
    <property type="match status" value="1"/>
</dbReference>
<evidence type="ECO:0000313" key="3">
    <source>
        <dbReference type="EMBL" id="TBV03819.1"/>
    </source>
</evidence>
<keyword evidence="4" id="KW-1185">Reference proteome</keyword>
<reference evidence="4 5" key="1">
    <citation type="submission" date="2018-06" db="EMBL/GenBank/DDBJ databases">
        <title>Three novel Pseudomonas species isolated from symptomatic oak.</title>
        <authorList>
            <person name="Bueno-Gonzalez V."/>
            <person name="Brady C."/>
        </authorList>
    </citation>
    <scope>NUCLEOTIDE SEQUENCE [LARGE SCALE GENOMIC DNA]</scope>
    <source>
        <strain evidence="3 4">P26B</strain>
        <strain evidence="2 5">P6B</strain>
    </source>
</reference>
<accession>A0A4Q9R5Z7</accession>
<feature type="domain" description="LasR-specific antiactivator QslA" evidence="1">
    <location>
        <begin position="25"/>
        <end position="81"/>
    </location>
</feature>
<dbReference type="InterPro" id="IPR040654">
    <property type="entry name" value="QslA"/>
</dbReference>
<dbReference type="Proteomes" id="UP000291334">
    <property type="component" value="Unassembled WGS sequence"/>
</dbReference>
<comment type="caution">
    <text evidence="2">The sequence shown here is derived from an EMBL/GenBank/DDBJ whole genome shotgun (WGS) entry which is preliminary data.</text>
</comment>
<dbReference type="OrthoDB" id="7029334at2"/>
<sequence length="102" mass="11441">MNARDQARIPDFAGQPAVITDAPLALQLLVDEGVRSADEWFDDQHRRQLWRHLAYARALIEPGDNRLAFESGFLNRLQQRVQHLGSVDVSAQAALPRKISPG</sequence>
<evidence type="ECO:0000313" key="5">
    <source>
        <dbReference type="Proteomes" id="UP000293172"/>
    </source>
</evidence>
<dbReference type="Proteomes" id="UP000293172">
    <property type="component" value="Unassembled WGS sequence"/>
</dbReference>
<name>A0A4Q9R5Z7_9GAMM</name>
<evidence type="ECO:0000313" key="4">
    <source>
        <dbReference type="Proteomes" id="UP000291334"/>
    </source>
</evidence>